<dbReference type="AlphaFoldDB" id="A0A4R6XVK1"/>
<dbReference type="Pfam" id="PF03435">
    <property type="entry name" value="Sacchrp_dh_NADP"/>
    <property type="match status" value="1"/>
</dbReference>
<dbReference type="Gene3D" id="3.40.50.720">
    <property type="entry name" value="NAD(P)-binding Rossmann-like Domain"/>
    <property type="match status" value="1"/>
</dbReference>
<feature type="domain" description="Saccharopine dehydrogenase NADP binding" evidence="1">
    <location>
        <begin position="10"/>
        <end position="136"/>
    </location>
</feature>
<accession>A0A4R6XVK1</accession>
<protein>
    <submittedName>
        <fullName evidence="2">Saccharopine dehydrogenase-like protein</fullName>
    </submittedName>
</protein>
<dbReference type="RefSeq" id="WP_099017525.1">
    <property type="nucleotide sequence ID" value="NZ_NIHB01000001.1"/>
</dbReference>
<sequence>MKQTNKQQRILVLGGYGTFGRRIVKALCSKGFTLFVNGRNKTKAQVLLENILKQQPDAKVMDACFDVFVELKTHLEKIKPDLVIHCCGPFQDQDTAIAQTIITAGIHYIDLADGRAYCQNILKLNSLAEQNQVTAITGASTVPTLSSAVLLHLQKTFHIKSFESVRIGISPGQKTSRGLATTQAVLSYVGQPLKPWPGLNKTKFGWQDTYLQPYPGIKNRLMGNCEAADLDLLHQHFPINKLSFSAGMESKLLHGLIWFCSWMVRLGLPLKLADHGARLLSVSRWFDFLGGHDGGMHVEIKALDHHGTHISKTWYVIAKHNDGPQIPSIPAIILAEKILNQNLATGARSSVNQVSLTEYSDAFQGLAIQTLIL</sequence>
<dbReference type="InterPro" id="IPR036291">
    <property type="entry name" value="NAD(P)-bd_dom_sf"/>
</dbReference>
<keyword evidence="3" id="KW-1185">Reference proteome</keyword>
<dbReference type="PANTHER" id="PTHR43796">
    <property type="entry name" value="CARBOXYNORSPERMIDINE SYNTHASE"/>
    <property type="match status" value="1"/>
</dbReference>
<evidence type="ECO:0000313" key="3">
    <source>
        <dbReference type="Proteomes" id="UP000295724"/>
    </source>
</evidence>
<dbReference type="EMBL" id="SNZB01000001">
    <property type="protein sequence ID" value="TDR23866.1"/>
    <property type="molecule type" value="Genomic_DNA"/>
</dbReference>
<comment type="caution">
    <text evidence="2">The sequence shown here is derived from an EMBL/GenBank/DDBJ whole genome shotgun (WGS) entry which is preliminary data.</text>
</comment>
<dbReference type="OrthoDB" id="528778at2"/>
<evidence type="ECO:0000259" key="1">
    <source>
        <dbReference type="Pfam" id="PF03435"/>
    </source>
</evidence>
<reference evidence="2 3" key="1">
    <citation type="submission" date="2019-03" db="EMBL/GenBank/DDBJ databases">
        <title>Genomic Encyclopedia of Type Strains, Phase IV (KMG-IV): sequencing the most valuable type-strain genomes for metagenomic binning, comparative biology and taxonomic classification.</title>
        <authorList>
            <person name="Goeker M."/>
        </authorList>
    </citation>
    <scope>NUCLEOTIDE SEQUENCE [LARGE SCALE GENOMIC DNA]</scope>
    <source>
        <strain evidence="2 3">DSM 25488</strain>
    </source>
</reference>
<evidence type="ECO:0000313" key="2">
    <source>
        <dbReference type="EMBL" id="TDR23866.1"/>
    </source>
</evidence>
<dbReference type="Proteomes" id="UP000295724">
    <property type="component" value="Unassembled WGS sequence"/>
</dbReference>
<name>A0A4R6XVK1_9GAMM</name>
<dbReference type="PANTHER" id="PTHR43796:SF2">
    <property type="entry name" value="CARBOXYNORSPERMIDINE SYNTHASE"/>
    <property type="match status" value="1"/>
</dbReference>
<gene>
    <name evidence="2" type="ORF">C8D91_0733</name>
</gene>
<organism evidence="2 3">
    <name type="scientific">Marinicella litoralis</name>
    <dbReference type="NCBI Taxonomy" id="644220"/>
    <lineage>
        <taxon>Bacteria</taxon>
        <taxon>Pseudomonadati</taxon>
        <taxon>Pseudomonadota</taxon>
        <taxon>Gammaproteobacteria</taxon>
        <taxon>Lysobacterales</taxon>
        <taxon>Marinicellaceae</taxon>
        <taxon>Marinicella</taxon>
    </lineage>
</organism>
<dbReference type="InterPro" id="IPR005097">
    <property type="entry name" value="Sacchrp_dh_NADP-bd"/>
</dbReference>
<dbReference type="SUPFAM" id="SSF51735">
    <property type="entry name" value="NAD(P)-binding Rossmann-fold domains"/>
    <property type="match status" value="1"/>
</dbReference>
<proteinExistence type="predicted"/>